<protein>
    <recommendedName>
        <fullName evidence="5">DNA breaking-rejoining enzyme</fullName>
    </recommendedName>
</protein>
<dbReference type="InterPro" id="IPR011010">
    <property type="entry name" value="DNA_brk_join_enz"/>
</dbReference>
<evidence type="ECO:0000313" key="4">
    <source>
        <dbReference type="Proteomes" id="UP000054217"/>
    </source>
</evidence>
<organism evidence="3 4">
    <name type="scientific">Pisolithus tinctorius Marx 270</name>
    <dbReference type="NCBI Taxonomy" id="870435"/>
    <lineage>
        <taxon>Eukaryota</taxon>
        <taxon>Fungi</taxon>
        <taxon>Dikarya</taxon>
        <taxon>Basidiomycota</taxon>
        <taxon>Agaricomycotina</taxon>
        <taxon>Agaricomycetes</taxon>
        <taxon>Agaricomycetidae</taxon>
        <taxon>Boletales</taxon>
        <taxon>Sclerodermatineae</taxon>
        <taxon>Pisolithaceae</taxon>
        <taxon>Pisolithus</taxon>
    </lineage>
</organism>
<dbReference type="OrthoDB" id="3266428at2759"/>
<dbReference type="GO" id="GO:0015074">
    <property type="term" value="P:DNA integration"/>
    <property type="evidence" value="ECO:0007669"/>
    <property type="project" value="InterPro"/>
</dbReference>
<dbReference type="EMBL" id="KN831944">
    <property type="protein sequence ID" value="KIO15196.1"/>
    <property type="molecule type" value="Genomic_DNA"/>
</dbReference>
<keyword evidence="2" id="KW-0233">DNA recombination</keyword>
<evidence type="ECO:0000256" key="1">
    <source>
        <dbReference type="ARBA" id="ARBA00023125"/>
    </source>
</evidence>
<feature type="non-terminal residue" evidence="3">
    <location>
        <position position="1"/>
    </location>
</feature>
<dbReference type="InParanoid" id="A0A0C3PZC1"/>
<dbReference type="HOGENOM" id="CLU_003292_2_0_1"/>
<dbReference type="SUPFAM" id="SSF47823">
    <property type="entry name" value="lambda integrase-like, N-terminal domain"/>
    <property type="match status" value="1"/>
</dbReference>
<dbReference type="STRING" id="870435.A0A0C3PZC1"/>
<reference evidence="4" key="2">
    <citation type="submission" date="2015-01" db="EMBL/GenBank/DDBJ databases">
        <title>Evolutionary Origins and Diversification of the Mycorrhizal Mutualists.</title>
        <authorList>
            <consortium name="DOE Joint Genome Institute"/>
            <consortium name="Mycorrhizal Genomics Consortium"/>
            <person name="Kohler A."/>
            <person name="Kuo A."/>
            <person name="Nagy L.G."/>
            <person name="Floudas D."/>
            <person name="Copeland A."/>
            <person name="Barry K.W."/>
            <person name="Cichocki N."/>
            <person name="Veneault-Fourrey C."/>
            <person name="LaButti K."/>
            <person name="Lindquist E.A."/>
            <person name="Lipzen A."/>
            <person name="Lundell T."/>
            <person name="Morin E."/>
            <person name="Murat C."/>
            <person name="Riley R."/>
            <person name="Ohm R."/>
            <person name="Sun H."/>
            <person name="Tunlid A."/>
            <person name="Henrissat B."/>
            <person name="Grigoriev I.V."/>
            <person name="Hibbett D.S."/>
            <person name="Martin F."/>
        </authorList>
    </citation>
    <scope>NUCLEOTIDE SEQUENCE [LARGE SCALE GENOMIC DNA]</scope>
    <source>
        <strain evidence="4">Marx 270</strain>
    </source>
</reference>
<evidence type="ECO:0000313" key="3">
    <source>
        <dbReference type="EMBL" id="KIO15196.1"/>
    </source>
</evidence>
<proteinExistence type="predicted"/>
<sequence length="392" mass="43674">LRGVDIRAAAAAFHANADAQICCAISTSLDPLQHRKPRCPRPDAFIQPSPWRPHVITSDHLISWSSPHASNFLMALEARFPHSSVLQLFRVMLQSLDVNTRSNYGAGLLRFTQFCDELSIPESAHMPASTELIALFASHHAGRLSDKTLNNWLAGLHFWHIVNGAEWKANDKLHHVRRGFTKLVPPSSKHAKRPPVTLDALCVLHDQLVLNNSFDTAVWALASVAFWCCCHLGELLIPSINAFNAVKHVSRQILPLSISQLENGTHYSSFHIPWSKTTLNVGSDISITTRNHRTCPLDALLNHCTGSLSLPSHTPLFVFRMPTGWSPMTHSWFLQRCNQIWVAAGYPDMPGHAFCIGGVTKLLLQGVPPDVVATQGHWKSQAFLEYWRQISS</sequence>
<dbReference type="SUPFAM" id="SSF56349">
    <property type="entry name" value="DNA breaking-rejoining enzymes"/>
    <property type="match status" value="1"/>
</dbReference>
<dbReference type="PANTHER" id="PTHR34605:SF3">
    <property type="entry name" value="P CELL-TYPE AGGLUTINATION PROTEIN MAP4-LIKE-RELATED"/>
    <property type="match status" value="1"/>
</dbReference>
<dbReference type="AlphaFoldDB" id="A0A0C3PZC1"/>
<keyword evidence="1" id="KW-0238">DNA-binding</keyword>
<evidence type="ECO:0000256" key="2">
    <source>
        <dbReference type="ARBA" id="ARBA00023172"/>
    </source>
</evidence>
<dbReference type="PANTHER" id="PTHR34605">
    <property type="entry name" value="PHAGE_INTEGRASE DOMAIN-CONTAINING PROTEIN"/>
    <property type="match status" value="1"/>
</dbReference>
<dbReference type="Gene3D" id="1.10.443.10">
    <property type="entry name" value="Intergrase catalytic core"/>
    <property type="match status" value="1"/>
</dbReference>
<dbReference type="GO" id="GO:0006310">
    <property type="term" value="P:DNA recombination"/>
    <property type="evidence" value="ECO:0007669"/>
    <property type="project" value="UniProtKB-KW"/>
</dbReference>
<dbReference type="InterPro" id="IPR010998">
    <property type="entry name" value="Integrase_recombinase_N"/>
</dbReference>
<feature type="non-terminal residue" evidence="3">
    <location>
        <position position="392"/>
    </location>
</feature>
<dbReference type="Proteomes" id="UP000054217">
    <property type="component" value="Unassembled WGS sequence"/>
</dbReference>
<keyword evidence="4" id="KW-1185">Reference proteome</keyword>
<dbReference type="GO" id="GO:0003677">
    <property type="term" value="F:DNA binding"/>
    <property type="evidence" value="ECO:0007669"/>
    <property type="project" value="UniProtKB-KW"/>
</dbReference>
<dbReference type="InterPro" id="IPR052925">
    <property type="entry name" value="Phage_Integrase-like_Recomb"/>
</dbReference>
<dbReference type="InterPro" id="IPR013762">
    <property type="entry name" value="Integrase-like_cat_sf"/>
</dbReference>
<dbReference type="Gene3D" id="1.10.150.130">
    <property type="match status" value="1"/>
</dbReference>
<evidence type="ECO:0008006" key="5">
    <source>
        <dbReference type="Google" id="ProtNLM"/>
    </source>
</evidence>
<gene>
    <name evidence="3" type="ORF">M404DRAFT_113040</name>
</gene>
<reference evidence="3 4" key="1">
    <citation type="submission" date="2014-04" db="EMBL/GenBank/DDBJ databases">
        <authorList>
            <consortium name="DOE Joint Genome Institute"/>
            <person name="Kuo A."/>
            <person name="Kohler A."/>
            <person name="Costa M.D."/>
            <person name="Nagy L.G."/>
            <person name="Floudas D."/>
            <person name="Copeland A."/>
            <person name="Barry K.W."/>
            <person name="Cichocki N."/>
            <person name="Veneault-Fourrey C."/>
            <person name="LaButti K."/>
            <person name="Lindquist E.A."/>
            <person name="Lipzen A."/>
            <person name="Lundell T."/>
            <person name="Morin E."/>
            <person name="Murat C."/>
            <person name="Sun H."/>
            <person name="Tunlid A."/>
            <person name="Henrissat B."/>
            <person name="Grigoriev I.V."/>
            <person name="Hibbett D.S."/>
            <person name="Martin F."/>
            <person name="Nordberg H.P."/>
            <person name="Cantor M.N."/>
            <person name="Hua S.X."/>
        </authorList>
    </citation>
    <scope>NUCLEOTIDE SEQUENCE [LARGE SCALE GENOMIC DNA]</scope>
    <source>
        <strain evidence="3 4">Marx 270</strain>
    </source>
</reference>
<name>A0A0C3PZC1_PISTI</name>
<accession>A0A0C3PZC1</accession>